<reference evidence="1 2" key="1">
    <citation type="submission" date="2018-12" db="EMBL/GenBank/DDBJ databases">
        <authorList>
            <person name="Lunina O.N."/>
            <person name="Grouzdev D.S."/>
            <person name="Gorlenko V.M."/>
            <person name="Savvichev A.S."/>
        </authorList>
    </citation>
    <scope>NUCLEOTIDE SEQUENCE [LARGE SCALE GENOMIC DNA]</scope>
    <source>
        <strain evidence="1 2">BrKhr-17</strain>
    </source>
</reference>
<comment type="caution">
    <text evidence="1">The sequence shown here is derived from an EMBL/GenBank/DDBJ whole genome shotgun (WGS) entry which is preliminary data.</text>
</comment>
<dbReference type="EMBL" id="RXYK01000005">
    <property type="protein sequence ID" value="RTY38378.1"/>
    <property type="molecule type" value="Genomic_DNA"/>
</dbReference>
<dbReference type="SUPFAM" id="SSF53756">
    <property type="entry name" value="UDP-Glycosyltransferase/glycogen phosphorylase"/>
    <property type="match status" value="1"/>
</dbReference>
<gene>
    <name evidence="1" type="ORF">EKD02_04635</name>
</gene>
<accession>A0A432AUN9</accession>
<name>A0A432AUN9_CHLPH</name>
<dbReference type="Proteomes" id="UP000279908">
    <property type="component" value="Unassembled WGS sequence"/>
</dbReference>
<dbReference type="RefSeq" id="WP_126384054.1">
    <property type="nucleotide sequence ID" value="NZ_RXYK01000005.1"/>
</dbReference>
<sequence length="445" mass="49035">MASLSYDEALERFQSLMVGCTNHGIRVRSHQIFHLIRTNGSGATASWVRLKSVSAFLAHMVLALVSMVSLIRLRLSCHDCSGHFQVDLLATTGIDYRSAAIDNLLAPSRTAVFFHSGNLWGSVKSLRRKEAPVYIESLVALVLVFLRPLHRFQASSLARKSGLPEFMHREGLQGALSVAVAEQVFRYVRLRRLLMIDDLRNVAVLCLAARRQGIRTVGYMHGKFNRFHVGLLVEPFDYYLVWNGYFAGKIQELWGGQYPGQIGIVGLIRADAAGWAAKRLPPRPCVLWLDEDLISFSQVAPYLKAMAVAQDLSVIVRLKPGRRPEAALMEMGCQLDTATSFYESVVTHRAMAVVGSHSTALLEAHLFGAVPVSIRTGLGYGEELVADRLVHACDSPDELLGLLNGLLDGHPEHKEQVQLSPLAQLAPFNPGFVSSILAQEGFSLV</sequence>
<evidence type="ECO:0000313" key="2">
    <source>
        <dbReference type="Proteomes" id="UP000279908"/>
    </source>
</evidence>
<organism evidence="1 2">
    <name type="scientific">Chlorobium phaeovibrioides</name>
    <dbReference type="NCBI Taxonomy" id="1094"/>
    <lineage>
        <taxon>Bacteria</taxon>
        <taxon>Pseudomonadati</taxon>
        <taxon>Chlorobiota</taxon>
        <taxon>Chlorobiia</taxon>
        <taxon>Chlorobiales</taxon>
        <taxon>Chlorobiaceae</taxon>
        <taxon>Chlorobium/Pelodictyon group</taxon>
        <taxon>Chlorobium</taxon>
    </lineage>
</organism>
<proteinExistence type="predicted"/>
<dbReference type="AlphaFoldDB" id="A0A432AUN9"/>
<protein>
    <submittedName>
        <fullName evidence="1">Uncharacterized protein</fullName>
    </submittedName>
</protein>
<evidence type="ECO:0000313" key="1">
    <source>
        <dbReference type="EMBL" id="RTY38378.1"/>
    </source>
</evidence>